<sequence>MRLLISVLLCGALATAALTTPPAVGPHLADRRPAPAATRLSWPLTPPEVVRQFVPPTHPYGPGHRGVDLAGAPGQPVHAAAGGRVVFAGWLANRHVIAIEHPDGLRTSYEPVRPVVRTGSPVSRGQLIGHLEAGHPECAAPPGQTCLHWGVRRGRQYLDPLRLVGSGQVRLLPW</sequence>
<dbReference type="CDD" id="cd12797">
    <property type="entry name" value="M23_peptidase"/>
    <property type="match status" value="1"/>
</dbReference>
<dbReference type="EMBL" id="JNVU01000048">
    <property type="protein sequence ID" value="KEI42964.1"/>
    <property type="molecule type" value="Genomic_DNA"/>
</dbReference>
<dbReference type="Proteomes" id="UP000031419">
    <property type="component" value="Unassembled WGS sequence"/>
</dbReference>
<gene>
    <name evidence="4" type="ORF">GU90_17655</name>
</gene>
<keyword evidence="1 2" id="KW-0732">Signal</keyword>
<proteinExistence type="predicted"/>
<dbReference type="STRING" id="28042.GU90_17655"/>
<evidence type="ECO:0000256" key="2">
    <source>
        <dbReference type="SAM" id="SignalP"/>
    </source>
</evidence>
<evidence type="ECO:0000313" key="5">
    <source>
        <dbReference type="Proteomes" id="UP000031419"/>
    </source>
</evidence>
<dbReference type="PANTHER" id="PTHR21666">
    <property type="entry name" value="PEPTIDASE-RELATED"/>
    <property type="match status" value="1"/>
</dbReference>
<comment type="caution">
    <text evidence="4">The sequence shown here is derived from an EMBL/GenBank/DDBJ whole genome shotgun (WGS) entry which is preliminary data.</text>
</comment>
<dbReference type="Gene3D" id="2.70.70.10">
    <property type="entry name" value="Glucose Permease (Domain IIA)"/>
    <property type="match status" value="1"/>
</dbReference>
<evidence type="ECO:0000256" key="1">
    <source>
        <dbReference type="ARBA" id="ARBA00022729"/>
    </source>
</evidence>
<organism evidence="4 5">
    <name type="scientific">Saccharopolyspora rectivirgula</name>
    <dbReference type="NCBI Taxonomy" id="28042"/>
    <lineage>
        <taxon>Bacteria</taxon>
        <taxon>Bacillati</taxon>
        <taxon>Actinomycetota</taxon>
        <taxon>Actinomycetes</taxon>
        <taxon>Pseudonocardiales</taxon>
        <taxon>Pseudonocardiaceae</taxon>
        <taxon>Saccharopolyspora</taxon>
    </lineage>
</organism>
<protein>
    <recommendedName>
        <fullName evidence="3">M23ase beta-sheet core domain-containing protein</fullName>
    </recommendedName>
</protein>
<dbReference type="OrthoDB" id="5245088at2"/>
<dbReference type="GO" id="GO:0004222">
    <property type="term" value="F:metalloendopeptidase activity"/>
    <property type="evidence" value="ECO:0007669"/>
    <property type="project" value="TreeGrafter"/>
</dbReference>
<dbReference type="InterPro" id="IPR011055">
    <property type="entry name" value="Dup_hybrid_motif"/>
</dbReference>
<dbReference type="InterPro" id="IPR050570">
    <property type="entry name" value="Cell_wall_metabolism_enzyme"/>
</dbReference>
<keyword evidence="5" id="KW-1185">Reference proteome</keyword>
<feature type="chain" id="PRO_5038923516" description="M23ase beta-sheet core domain-containing protein" evidence="2">
    <location>
        <begin position="17"/>
        <end position="174"/>
    </location>
</feature>
<dbReference type="PANTHER" id="PTHR21666:SF289">
    <property type="entry name" value="L-ALA--D-GLU ENDOPEPTIDASE"/>
    <property type="match status" value="1"/>
</dbReference>
<dbReference type="AlphaFoldDB" id="A0A073B5R7"/>
<evidence type="ECO:0000259" key="3">
    <source>
        <dbReference type="Pfam" id="PF01551"/>
    </source>
</evidence>
<feature type="signal peptide" evidence="2">
    <location>
        <begin position="1"/>
        <end position="16"/>
    </location>
</feature>
<dbReference type="Pfam" id="PF01551">
    <property type="entry name" value="Peptidase_M23"/>
    <property type="match status" value="1"/>
</dbReference>
<dbReference type="RefSeq" id="WP_029722095.1">
    <property type="nucleotide sequence ID" value="NZ_JNVU01000048.1"/>
</dbReference>
<reference evidence="4 5" key="1">
    <citation type="submission" date="2014-06" db="EMBL/GenBank/DDBJ databases">
        <title>Saccharopolyspora rectivirgula DSM-43113 Genome sequencing.</title>
        <authorList>
            <person name="Barrera C."/>
            <person name="Millon L."/>
            <person name="Rognon B."/>
            <person name="Zaugg C."/>
            <person name="Monod M."/>
        </authorList>
    </citation>
    <scope>NUCLEOTIDE SEQUENCE [LARGE SCALE GENOMIC DNA]</scope>
    <source>
        <strain evidence="4 5">DSM 43113</strain>
    </source>
</reference>
<dbReference type="InterPro" id="IPR016047">
    <property type="entry name" value="M23ase_b-sheet_dom"/>
</dbReference>
<dbReference type="eggNOG" id="COG0739">
    <property type="taxonomic scope" value="Bacteria"/>
</dbReference>
<dbReference type="SUPFAM" id="SSF51261">
    <property type="entry name" value="Duplicated hybrid motif"/>
    <property type="match status" value="1"/>
</dbReference>
<evidence type="ECO:0000313" key="4">
    <source>
        <dbReference type="EMBL" id="KEI42964.1"/>
    </source>
</evidence>
<name>A0A073B5R7_9PSEU</name>
<feature type="domain" description="M23ase beta-sheet core" evidence="3">
    <location>
        <begin position="63"/>
        <end position="160"/>
    </location>
</feature>
<accession>A0A073B5R7</accession>